<comment type="similarity">
    <text evidence="2">Belongs to the TAF12 family.</text>
</comment>
<name>A0A4Y7T8Y9_COPMI</name>
<feature type="region of interest" description="Disordered" evidence="8">
    <location>
        <begin position="1"/>
        <end position="36"/>
    </location>
</feature>
<dbReference type="Gene3D" id="1.10.20.10">
    <property type="entry name" value="Histone, subunit A"/>
    <property type="match status" value="1"/>
</dbReference>
<keyword evidence="5" id="KW-0539">Nucleus</keyword>
<protein>
    <recommendedName>
        <fullName evidence="6">TBP-associated factor 12</fullName>
    </recommendedName>
    <alternativeName>
        <fullName evidence="7">Transcription initiation factor TFIID subunit 12</fullName>
    </alternativeName>
</protein>
<dbReference type="Pfam" id="PF03847">
    <property type="entry name" value="TFIID_20kDa"/>
    <property type="match status" value="1"/>
</dbReference>
<dbReference type="OrthoDB" id="2193432at2759"/>
<dbReference type="EMBL" id="QPFP01000024">
    <property type="protein sequence ID" value="TEB30039.1"/>
    <property type="molecule type" value="Genomic_DNA"/>
</dbReference>
<sequence>MSENVKPDPGAPQQAQPGPSNIGPSTSTAPQAQPVAPQLGQAAAAVAAAQAGKGSSDVATVIGQIMAQQFGEGYGLEKIATILKNNMDHFAKQGKLTPAQIHQLQMFADKHENGSGGAKVSASPAQPPHPQGPATPTTGALQVAIQQATGSGQSYGAIKPGDAQTKLISAVNPGDNYPPTNTTLNYTNPGAVTWTPTRPTLTGGLAAGRVSGTPSQVARENVGMLTIDDNTTRRKNTPGDQNMRRTIQDLVSSVDPNVKIEPEVEDLLLNIADEFIDSVTNFACRLAKHRGGDSLEVRDLQLHLERNHNIRVPGFASDETQISLSQTGIGPALPAAAGKKNAQGQHTTLRSQRLAQVQQAKREAKLM</sequence>
<dbReference type="SUPFAM" id="SSF47113">
    <property type="entry name" value="Histone-fold"/>
    <property type="match status" value="1"/>
</dbReference>
<evidence type="ECO:0000256" key="5">
    <source>
        <dbReference type="ARBA" id="ARBA00023242"/>
    </source>
</evidence>
<evidence type="ECO:0000256" key="2">
    <source>
        <dbReference type="ARBA" id="ARBA00007530"/>
    </source>
</evidence>
<keyword evidence="3" id="KW-0805">Transcription regulation</keyword>
<keyword evidence="4" id="KW-0804">Transcription</keyword>
<dbReference type="InterPro" id="IPR003228">
    <property type="entry name" value="TFIID_TAF12_dom"/>
</dbReference>
<dbReference type="InterPro" id="IPR009072">
    <property type="entry name" value="Histone-fold"/>
</dbReference>
<evidence type="ECO:0000256" key="1">
    <source>
        <dbReference type="ARBA" id="ARBA00004123"/>
    </source>
</evidence>
<comment type="caution">
    <text evidence="10">The sequence shown here is derived from an EMBL/GenBank/DDBJ whole genome shotgun (WGS) entry which is preliminary data.</text>
</comment>
<dbReference type="GO" id="GO:0003677">
    <property type="term" value="F:DNA binding"/>
    <property type="evidence" value="ECO:0007669"/>
    <property type="project" value="TreeGrafter"/>
</dbReference>
<dbReference type="InterPro" id="IPR037794">
    <property type="entry name" value="TAF12"/>
</dbReference>
<dbReference type="GO" id="GO:0051123">
    <property type="term" value="P:RNA polymerase II preinitiation complex assembly"/>
    <property type="evidence" value="ECO:0007669"/>
    <property type="project" value="TreeGrafter"/>
</dbReference>
<proteinExistence type="inferred from homology"/>
<evidence type="ECO:0000259" key="9">
    <source>
        <dbReference type="Pfam" id="PF03847"/>
    </source>
</evidence>
<gene>
    <name evidence="10" type="ORF">FA13DRAFT_1631295</name>
</gene>
<feature type="region of interest" description="Disordered" evidence="8">
    <location>
        <begin position="111"/>
        <end position="137"/>
    </location>
</feature>
<dbReference type="CDD" id="cd07981">
    <property type="entry name" value="HFD_TAF12"/>
    <property type="match status" value="1"/>
</dbReference>
<dbReference type="AlphaFoldDB" id="A0A4Y7T8Y9"/>
<evidence type="ECO:0000313" key="11">
    <source>
        <dbReference type="Proteomes" id="UP000298030"/>
    </source>
</evidence>
<dbReference type="GO" id="GO:0017025">
    <property type="term" value="F:TBP-class protein binding"/>
    <property type="evidence" value="ECO:0007669"/>
    <property type="project" value="TreeGrafter"/>
</dbReference>
<evidence type="ECO:0000256" key="6">
    <source>
        <dbReference type="ARBA" id="ARBA00075089"/>
    </source>
</evidence>
<comment type="subcellular location">
    <subcellularLocation>
        <location evidence="1">Nucleus</location>
    </subcellularLocation>
</comment>
<dbReference type="PANTHER" id="PTHR12264:SF21">
    <property type="entry name" value="TRANSCRIPTION INITIATION FACTOR TFIID SUBUNIT 12"/>
    <property type="match status" value="1"/>
</dbReference>
<dbReference type="GO" id="GO:0000124">
    <property type="term" value="C:SAGA complex"/>
    <property type="evidence" value="ECO:0007669"/>
    <property type="project" value="InterPro"/>
</dbReference>
<evidence type="ECO:0000256" key="7">
    <source>
        <dbReference type="ARBA" id="ARBA00093657"/>
    </source>
</evidence>
<dbReference type="FunFam" id="1.10.20.10:FF:000011">
    <property type="entry name" value="Transcription initiation factor TFIID subunit 12"/>
    <property type="match status" value="1"/>
</dbReference>
<evidence type="ECO:0000313" key="10">
    <source>
        <dbReference type="EMBL" id="TEB30039.1"/>
    </source>
</evidence>
<dbReference type="GO" id="GO:0046982">
    <property type="term" value="F:protein heterodimerization activity"/>
    <property type="evidence" value="ECO:0007669"/>
    <property type="project" value="InterPro"/>
</dbReference>
<dbReference type="Proteomes" id="UP000298030">
    <property type="component" value="Unassembled WGS sequence"/>
</dbReference>
<dbReference type="STRING" id="71717.A0A4Y7T8Y9"/>
<evidence type="ECO:0000256" key="8">
    <source>
        <dbReference type="SAM" id="MobiDB-lite"/>
    </source>
</evidence>
<organism evidence="10 11">
    <name type="scientific">Coprinellus micaceus</name>
    <name type="common">Glistening ink-cap mushroom</name>
    <name type="synonym">Coprinus micaceus</name>
    <dbReference type="NCBI Taxonomy" id="71717"/>
    <lineage>
        <taxon>Eukaryota</taxon>
        <taxon>Fungi</taxon>
        <taxon>Dikarya</taxon>
        <taxon>Basidiomycota</taxon>
        <taxon>Agaricomycotina</taxon>
        <taxon>Agaricomycetes</taxon>
        <taxon>Agaricomycetidae</taxon>
        <taxon>Agaricales</taxon>
        <taxon>Agaricineae</taxon>
        <taxon>Psathyrellaceae</taxon>
        <taxon>Coprinellus</taxon>
    </lineage>
</organism>
<evidence type="ECO:0000256" key="3">
    <source>
        <dbReference type="ARBA" id="ARBA00023015"/>
    </source>
</evidence>
<evidence type="ECO:0000256" key="4">
    <source>
        <dbReference type="ARBA" id="ARBA00023163"/>
    </source>
</evidence>
<keyword evidence="11" id="KW-1185">Reference proteome</keyword>
<reference evidence="10 11" key="1">
    <citation type="journal article" date="2019" name="Nat. Ecol. Evol.">
        <title>Megaphylogeny resolves global patterns of mushroom evolution.</title>
        <authorList>
            <person name="Varga T."/>
            <person name="Krizsan K."/>
            <person name="Foldi C."/>
            <person name="Dima B."/>
            <person name="Sanchez-Garcia M."/>
            <person name="Sanchez-Ramirez S."/>
            <person name="Szollosi G.J."/>
            <person name="Szarkandi J.G."/>
            <person name="Papp V."/>
            <person name="Albert L."/>
            <person name="Andreopoulos W."/>
            <person name="Angelini C."/>
            <person name="Antonin V."/>
            <person name="Barry K.W."/>
            <person name="Bougher N.L."/>
            <person name="Buchanan P."/>
            <person name="Buyck B."/>
            <person name="Bense V."/>
            <person name="Catcheside P."/>
            <person name="Chovatia M."/>
            <person name="Cooper J."/>
            <person name="Damon W."/>
            <person name="Desjardin D."/>
            <person name="Finy P."/>
            <person name="Geml J."/>
            <person name="Haridas S."/>
            <person name="Hughes K."/>
            <person name="Justo A."/>
            <person name="Karasinski D."/>
            <person name="Kautmanova I."/>
            <person name="Kiss B."/>
            <person name="Kocsube S."/>
            <person name="Kotiranta H."/>
            <person name="LaButti K.M."/>
            <person name="Lechner B.E."/>
            <person name="Liimatainen K."/>
            <person name="Lipzen A."/>
            <person name="Lukacs Z."/>
            <person name="Mihaltcheva S."/>
            <person name="Morgado L.N."/>
            <person name="Niskanen T."/>
            <person name="Noordeloos M.E."/>
            <person name="Ohm R.A."/>
            <person name="Ortiz-Santana B."/>
            <person name="Ovrebo C."/>
            <person name="Racz N."/>
            <person name="Riley R."/>
            <person name="Savchenko A."/>
            <person name="Shiryaev A."/>
            <person name="Soop K."/>
            <person name="Spirin V."/>
            <person name="Szebenyi C."/>
            <person name="Tomsovsky M."/>
            <person name="Tulloss R.E."/>
            <person name="Uehling J."/>
            <person name="Grigoriev I.V."/>
            <person name="Vagvolgyi C."/>
            <person name="Papp T."/>
            <person name="Martin F.M."/>
            <person name="Miettinen O."/>
            <person name="Hibbett D.S."/>
            <person name="Nagy L.G."/>
        </authorList>
    </citation>
    <scope>NUCLEOTIDE SEQUENCE [LARGE SCALE GENOMIC DNA]</scope>
    <source>
        <strain evidence="10 11">FP101781</strain>
    </source>
</reference>
<feature type="domain" description="Transcription initiation factor TFIID subunit 12" evidence="9">
    <location>
        <begin position="244"/>
        <end position="310"/>
    </location>
</feature>
<dbReference type="GO" id="GO:0005669">
    <property type="term" value="C:transcription factor TFIID complex"/>
    <property type="evidence" value="ECO:0007669"/>
    <property type="project" value="InterPro"/>
</dbReference>
<accession>A0A4Y7T8Y9</accession>
<dbReference type="PANTHER" id="PTHR12264">
    <property type="entry name" value="TRANSCRIPTION INITIATION FACTOR TFIID SUBUNIT 12"/>
    <property type="match status" value="1"/>
</dbReference>